<dbReference type="Proteomes" id="UP000317371">
    <property type="component" value="Unassembled WGS sequence"/>
</dbReference>
<organism evidence="2 3">
    <name type="scientific">Litorilinea aerophila</name>
    <dbReference type="NCBI Taxonomy" id="1204385"/>
    <lineage>
        <taxon>Bacteria</taxon>
        <taxon>Bacillati</taxon>
        <taxon>Chloroflexota</taxon>
        <taxon>Caldilineae</taxon>
        <taxon>Caldilineales</taxon>
        <taxon>Caldilineaceae</taxon>
        <taxon>Litorilinea</taxon>
    </lineage>
</organism>
<comment type="caution">
    <text evidence="2">The sequence shown here is derived from an EMBL/GenBank/DDBJ whole genome shotgun (WGS) entry which is preliminary data.</text>
</comment>
<evidence type="ECO:0000256" key="1">
    <source>
        <dbReference type="SAM" id="MobiDB-lite"/>
    </source>
</evidence>
<gene>
    <name evidence="2" type="ORF">FKZ61_00220</name>
</gene>
<evidence type="ECO:0000313" key="3">
    <source>
        <dbReference type="Proteomes" id="UP000317371"/>
    </source>
</evidence>
<evidence type="ECO:0000313" key="2">
    <source>
        <dbReference type="EMBL" id="TQE97844.1"/>
    </source>
</evidence>
<protein>
    <submittedName>
        <fullName evidence="2">Uncharacterized protein</fullName>
    </submittedName>
</protein>
<dbReference type="AlphaFoldDB" id="A0A540VM55"/>
<reference evidence="2 3" key="1">
    <citation type="submission" date="2019-06" db="EMBL/GenBank/DDBJ databases">
        <title>Genome sequence of Litorilinea aerophila BAA-2444.</title>
        <authorList>
            <person name="Maclea K.S."/>
            <person name="Maurais E.G."/>
            <person name="Iannazzi L.C."/>
        </authorList>
    </citation>
    <scope>NUCLEOTIDE SEQUENCE [LARGE SCALE GENOMIC DNA]</scope>
    <source>
        <strain evidence="2 3">ATCC BAA-2444</strain>
    </source>
</reference>
<dbReference type="OrthoDB" id="9824817at2"/>
<keyword evidence="3" id="KW-1185">Reference proteome</keyword>
<accession>A0A540VM55</accession>
<sequence length="260" mass="29661">MNTHPESTSPLEDRRRYHQPVLAFIDCDIVSGKDELAREQLLTNVGRYRSTGVAPLWVNWLRQRADLRFVCLVRDLSEFNDFILDVVRSAEGVRETRTILSFGGRADIDMLLELEMEVSPNSPTVASNVMIDVQPGLDRRCFQALLELPPHPDVRPVWLLNCYHSANADLTLLLLGKNIAALTGYVMSWVRTTPGVIDTEMSTVLDWRWLAAPDDIVELCELFFTHNYRGQSRQGQRLWARSRRTGTPEDPAVRQAEGER</sequence>
<proteinExistence type="predicted"/>
<dbReference type="EMBL" id="VIGC01000001">
    <property type="protein sequence ID" value="TQE97844.1"/>
    <property type="molecule type" value="Genomic_DNA"/>
</dbReference>
<dbReference type="InParanoid" id="A0A540VM55"/>
<dbReference type="RefSeq" id="WP_141608054.1">
    <property type="nucleotide sequence ID" value="NZ_VIGC02000001.1"/>
</dbReference>
<feature type="region of interest" description="Disordered" evidence="1">
    <location>
        <begin position="239"/>
        <end position="260"/>
    </location>
</feature>
<name>A0A540VM55_9CHLR</name>